<dbReference type="RefSeq" id="WP_090476567.1">
    <property type="nucleotide sequence ID" value="NZ_LT629710.1"/>
</dbReference>
<dbReference type="OrthoDB" id="5143202at2"/>
<evidence type="ECO:0000259" key="1">
    <source>
        <dbReference type="Pfam" id="PF13338"/>
    </source>
</evidence>
<dbReference type="AlphaFoldDB" id="A0A1H0PAP5"/>
<dbReference type="STRING" id="1090615.SAMN04515671_2680"/>
<dbReference type="InterPro" id="IPR025159">
    <property type="entry name" value="AbiEi_N"/>
</dbReference>
<evidence type="ECO:0000313" key="2">
    <source>
        <dbReference type="EMBL" id="SDP01696.1"/>
    </source>
</evidence>
<reference evidence="2 3" key="1">
    <citation type="submission" date="2016-10" db="EMBL/GenBank/DDBJ databases">
        <authorList>
            <person name="de Groot N.N."/>
        </authorList>
    </citation>
    <scope>NUCLEOTIDE SEQUENCE [LARGE SCALE GENOMIC DNA]</scope>
    <source>
        <strain evidence="3">P4-7,KCTC 19426,CECT 7604</strain>
    </source>
</reference>
<dbReference type="Proteomes" id="UP000198741">
    <property type="component" value="Chromosome I"/>
</dbReference>
<gene>
    <name evidence="2" type="ORF">SAMN04515671_2680</name>
</gene>
<protein>
    <recommendedName>
        <fullName evidence="1">AbiEi antitoxin N-terminal domain-containing protein</fullName>
    </recommendedName>
</protein>
<proteinExistence type="predicted"/>
<sequence length="337" mass="37155">MTRLRDARILAELFDRFGDVVTMSDAAASGIPGSLVRRGADSGLLVRVAKSAFVRRSSLERASEWDAFRLRSIGFGLCSGSNVHLTGWGAAAVLGVPTVHAPPRLVTGLRPGDAHRAPDRTPYGRTRWGHLPSWHRTRRFRVATVDAAYAAIDIARHYGAVAGLVAADFALRSGGRRESLARLVGEMVNYPGIQTAGWVVEHADPRAESPLETLGRLAFLTHRREAPLSNVWFTVGQRQYRVDHYLPEDGVAVEGDGGTKYNDRPDASVIVNAEKDRERDLRSVGVELARYSYEVAMHRPAEILRRVDVARRIRGSKPLPTCWSLDPPDAIGWARRA</sequence>
<keyword evidence="3" id="KW-1185">Reference proteome</keyword>
<dbReference type="EMBL" id="LT629710">
    <property type="protein sequence ID" value="SDP01696.1"/>
    <property type="molecule type" value="Genomic_DNA"/>
</dbReference>
<organism evidence="2 3">
    <name type="scientific">Nakamurella panacisegetis</name>
    <dbReference type="NCBI Taxonomy" id="1090615"/>
    <lineage>
        <taxon>Bacteria</taxon>
        <taxon>Bacillati</taxon>
        <taxon>Actinomycetota</taxon>
        <taxon>Actinomycetes</taxon>
        <taxon>Nakamurellales</taxon>
        <taxon>Nakamurellaceae</taxon>
        <taxon>Nakamurella</taxon>
    </lineage>
</organism>
<dbReference type="Pfam" id="PF13338">
    <property type="entry name" value="AbiEi_4"/>
    <property type="match status" value="1"/>
</dbReference>
<accession>A0A1H0PAP5</accession>
<feature type="domain" description="AbiEi antitoxin N-terminal" evidence="1">
    <location>
        <begin position="9"/>
        <end position="53"/>
    </location>
</feature>
<evidence type="ECO:0000313" key="3">
    <source>
        <dbReference type="Proteomes" id="UP000198741"/>
    </source>
</evidence>
<name>A0A1H0PAP5_9ACTN</name>